<sequence length="508" mass="56838">MADYILEMNDITKEFTGVRALDNVNIKVERGEIHALCGENGAGKSTLMKVLSGVHPAGTYKGSITYNGKECEFKNIRDSEKEGIVIIHQELALIPYLSIKENIFLGNEQASRGVIDWDMTEKKTDNLLKAVRLNLDPNTLITQIGVGHQQLVEIAKAFSKQVKLLILDEPTAALNEEESDNLLELIREFKNQGITSIIISHKLNEIVSIADRITIIRDGKTIETLTKDDISEDRIIRGMVGRELTNRYPKREPNIGDIAFEVKDWNVHHPVDEDRIVNRNINMTIRKGEIVGIAGLMGAGRTEFAMSLFGRSYGQKISGHIFKDGKEIKIKDVPSAIQHGLAYVSEDRKTLGLNLLMDIRENISMANLKKISHRGVLDKDEELKEADHYKDVMRIKTSSVQQNVASLSGGNQQKVVLAKWLMSNPDVLFLDEPTRGIDVGAKYEIYTIIEEIAKQGKCVCIISSELPEILGMCDRIYTMSEGQFTGEVSRSDANQEVLMNLMTKEGEA</sequence>
<dbReference type="GO" id="GO:0005886">
    <property type="term" value="C:plasma membrane"/>
    <property type="evidence" value="ECO:0007669"/>
    <property type="project" value="UniProtKB-SubCell"/>
</dbReference>
<feature type="domain" description="ABC transporter" evidence="10">
    <location>
        <begin position="262"/>
        <end position="506"/>
    </location>
</feature>
<evidence type="ECO:0000256" key="4">
    <source>
        <dbReference type="ARBA" id="ARBA00022597"/>
    </source>
</evidence>
<gene>
    <name evidence="11" type="ORF">EDD63_1126</name>
</gene>
<comment type="caution">
    <text evidence="11">The sequence shown here is derived from an EMBL/GenBank/DDBJ whole genome shotgun (WGS) entry which is preliminary data.</text>
</comment>
<feature type="domain" description="ABC transporter" evidence="10">
    <location>
        <begin position="6"/>
        <end position="243"/>
    </location>
</feature>
<dbReference type="PROSITE" id="PS00211">
    <property type="entry name" value="ABC_TRANSPORTER_1"/>
    <property type="match status" value="1"/>
</dbReference>
<comment type="subcellular location">
    <subcellularLocation>
        <location evidence="1">Cell membrane</location>
        <topology evidence="1">Peripheral membrane protein</topology>
    </subcellularLocation>
</comment>
<dbReference type="CDD" id="cd03215">
    <property type="entry name" value="ABC_Carb_Monos_II"/>
    <property type="match status" value="1"/>
</dbReference>
<dbReference type="InterPro" id="IPR053466">
    <property type="entry name" value="L-arabinose_ABC_transporter"/>
</dbReference>
<dbReference type="PANTHER" id="PTHR43790">
    <property type="entry name" value="CARBOHYDRATE TRANSPORT ATP-BINDING PROTEIN MG119-RELATED"/>
    <property type="match status" value="1"/>
</dbReference>
<dbReference type="InterPro" id="IPR050107">
    <property type="entry name" value="ABC_carbohydrate_import_ATPase"/>
</dbReference>
<proteinExistence type="predicted"/>
<dbReference type="SUPFAM" id="SSF52540">
    <property type="entry name" value="P-loop containing nucleoside triphosphate hydrolases"/>
    <property type="match status" value="2"/>
</dbReference>
<evidence type="ECO:0000256" key="3">
    <source>
        <dbReference type="ARBA" id="ARBA00022475"/>
    </source>
</evidence>
<keyword evidence="6" id="KW-0547">Nucleotide-binding</keyword>
<dbReference type="PANTHER" id="PTHR43790:SF1">
    <property type="entry name" value="XYLOSE IMPORT ATP-BINDING PROTEIN XYLG"/>
    <property type="match status" value="1"/>
</dbReference>
<keyword evidence="8" id="KW-1278">Translocase</keyword>
<keyword evidence="5" id="KW-0677">Repeat</keyword>
<dbReference type="InterPro" id="IPR017871">
    <property type="entry name" value="ABC_transporter-like_CS"/>
</dbReference>
<dbReference type="EMBL" id="SODD01000012">
    <property type="protein sequence ID" value="TDW20540.1"/>
    <property type="molecule type" value="Genomic_DNA"/>
</dbReference>
<keyword evidence="12" id="KW-1185">Reference proteome</keyword>
<evidence type="ECO:0000256" key="7">
    <source>
        <dbReference type="ARBA" id="ARBA00022840"/>
    </source>
</evidence>
<name>A0A4R7ZXW7_9FIRM</name>
<evidence type="ECO:0000256" key="2">
    <source>
        <dbReference type="ARBA" id="ARBA00022448"/>
    </source>
</evidence>
<keyword evidence="7 11" id="KW-0067">ATP-binding</keyword>
<evidence type="ECO:0000313" key="11">
    <source>
        <dbReference type="EMBL" id="TDW20540.1"/>
    </source>
</evidence>
<evidence type="ECO:0000256" key="8">
    <source>
        <dbReference type="ARBA" id="ARBA00022967"/>
    </source>
</evidence>
<dbReference type="CDD" id="cd03216">
    <property type="entry name" value="ABC_Carb_Monos_I"/>
    <property type="match status" value="1"/>
</dbReference>
<keyword evidence="9" id="KW-0472">Membrane</keyword>
<dbReference type="Proteomes" id="UP000294743">
    <property type="component" value="Unassembled WGS sequence"/>
</dbReference>
<dbReference type="SMART" id="SM00382">
    <property type="entry name" value="AAA"/>
    <property type="match status" value="2"/>
</dbReference>
<dbReference type="Pfam" id="PF00005">
    <property type="entry name" value="ABC_tran"/>
    <property type="match status" value="2"/>
</dbReference>
<dbReference type="RefSeq" id="WP_134169063.1">
    <property type="nucleotide sequence ID" value="NZ_SODD01000012.1"/>
</dbReference>
<dbReference type="InterPro" id="IPR003439">
    <property type="entry name" value="ABC_transporter-like_ATP-bd"/>
</dbReference>
<dbReference type="PROSITE" id="PS50893">
    <property type="entry name" value="ABC_TRANSPORTER_2"/>
    <property type="match status" value="2"/>
</dbReference>
<evidence type="ECO:0000313" key="12">
    <source>
        <dbReference type="Proteomes" id="UP000294743"/>
    </source>
</evidence>
<evidence type="ECO:0000259" key="10">
    <source>
        <dbReference type="PROSITE" id="PS50893"/>
    </source>
</evidence>
<dbReference type="Gene3D" id="3.40.50.300">
    <property type="entry name" value="P-loop containing nucleotide triphosphate hydrolases"/>
    <property type="match status" value="2"/>
</dbReference>
<organism evidence="11 12">
    <name type="scientific">Breznakia blatticola</name>
    <dbReference type="NCBI Taxonomy" id="1754012"/>
    <lineage>
        <taxon>Bacteria</taxon>
        <taxon>Bacillati</taxon>
        <taxon>Bacillota</taxon>
        <taxon>Erysipelotrichia</taxon>
        <taxon>Erysipelotrichales</taxon>
        <taxon>Erysipelotrichaceae</taxon>
        <taxon>Breznakia</taxon>
    </lineage>
</organism>
<dbReference type="AlphaFoldDB" id="A0A4R7ZXW7"/>
<dbReference type="InterPro" id="IPR027417">
    <property type="entry name" value="P-loop_NTPase"/>
</dbReference>
<keyword evidence="4" id="KW-0762">Sugar transport</keyword>
<dbReference type="InterPro" id="IPR003593">
    <property type="entry name" value="AAA+_ATPase"/>
</dbReference>
<reference evidence="11 12" key="1">
    <citation type="submission" date="2019-03" db="EMBL/GenBank/DDBJ databases">
        <title>Genomic Encyclopedia of Type Strains, Phase IV (KMG-IV): sequencing the most valuable type-strain genomes for metagenomic binning, comparative biology and taxonomic classification.</title>
        <authorList>
            <person name="Goeker M."/>
        </authorList>
    </citation>
    <scope>NUCLEOTIDE SEQUENCE [LARGE SCALE GENOMIC DNA]</scope>
    <source>
        <strain evidence="11 12">DSM 28867</strain>
    </source>
</reference>
<keyword evidence="2" id="KW-0813">Transport</keyword>
<evidence type="ECO:0000256" key="5">
    <source>
        <dbReference type="ARBA" id="ARBA00022737"/>
    </source>
</evidence>
<dbReference type="NCBIfam" id="NF040905">
    <property type="entry name" value="GguA"/>
    <property type="match status" value="1"/>
</dbReference>
<dbReference type="OrthoDB" id="9771863at2"/>
<protein>
    <submittedName>
        <fullName evidence="11">Monosaccharide ABC transporter ATP-binding protein (CUT2 family)</fullName>
    </submittedName>
</protein>
<evidence type="ECO:0000256" key="6">
    <source>
        <dbReference type="ARBA" id="ARBA00022741"/>
    </source>
</evidence>
<dbReference type="GO" id="GO:0005524">
    <property type="term" value="F:ATP binding"/>
    <property type="evidence" value="ECO:0007669"/>
    <property type="project" value="UniProtKB-KW"/>
</dbReference>
<keyword evidence="3" id="KW-1003">Cell membrane</keyword>
<evidence type="ECO:0000256" key="1">
    <source>
        <dbReference type="ARBA" id="ARBA00004202"/>
    </source>
</evidence>
<accession>A0A4R7ZXW7</accession>
<dbReference type="GO" id="GO:0016887">
    <property type="term" value="F:ATP hydrolysis activity"/>
    <property type="evidence" value="ECO:0007669"/>
    <property type="project" value="InterPro"/>
</dbReference>
<evidence type="ECO:0000256" key="9">
    <source>
        <dbReference type="ARBA" id="ARBA00023136"/>
    </source>
</evidence>
<dbReference type="FunFam" id="3.40.50.300:FF:000127">
    <property type="entry name" value="Ribose import ATP-binding protein RbsA"/>
    <property type="match status" value="1"/>
</dbReference>